<accession>A0A1G7KLH7</accession>
<gene>
    <name evidence="2" type="ORF">SAMN05216381_1543</name>
</gene>
<dbReference type="PROSITE" id="PS50965">
    <property type="entry name" value="NERD"/>
    <property type="match status" value="1"/>
</dbReference>
<dbReference type="Pfam" id="PF08378">
    <property type="entry name" value="NERD"/>
    <property type="match status" value="1"/>
</dbReference>
<name>A0A1G7KLH7_9GAMM</name>
<dbReference type="STRING" id="640205.SAMN05216381_1543"/>
<dbReference type="AlphaFoldDB" id="A0A1G7KLH7"/>
<protein>
    <submittedName>
        <fullName evidence="2">Nuclease-related domain-containing protein</fullName>
    </submittedName>
</protein>
<sequence>MPHGHIRELSNNCDCRLDGHTYRRLHNVTLNTPDGATQIDHVSLSVYGIFVLETKNMSGWIFGSEKQAQWTQKLYKRTFKFQNPLRQNYKHLKALEATLGVSLEHLHSVITFVGGSTFKTEMPANVTQGIGFVRYIKSFQQPVFSEADVDAMRHTLKTGRRAPTLATHREHAQNLKRRSDPTAERQCPKSGSALVIRTCKTGANVS</sequence>
<dbReference type="OrthoDB" id="5782056at2"/>
<organism evidence="2 3">
    <name type="scientific">Phytopseudomonas seleniipraecipitans</name>
    <dbReference type="NCBI Taxonomy" id="640205"/>
    <lineage>
        <taxon>Bacteria</taxon>
        <taxon>Pseudomonadati</taxon>
        <taxon>Pseudomonadota</taxon>
        <taxon>Gammaproteobacteria</taxon>
        <taxon>Pseudomonadales</taxon>
        <taxon>Pseudomonadaceae</taxon>
        <taxon>Phytopseudomonas</taxon>
    </lineage>
</organism>
<dbReference type="InterPro" id="IPR011528">
    <property type="entry name" value="NERD"/>
</dbReference>
<dbReference type="Proteomes" id="UP000243378">
    <property type="component" value="Unassembled WGS sequence"/>
</dbReference>
<evidence type="ECO:0000313" key="2">
    <source>
        <dbReference type="EMBL" id="SDF37629.1"/>
    </source>
</evidence>
<evidence type="ECO:0000313" key="3">
    <source>
        <dbReference type="Proteomes" id="UP000243378"/>
    </source>
</evidence>
<reference evidence="2 3" key="1">
    <citation type="submission" date="2016-10" db="EMBL/GenBank/DDBJ databases">
        <authorList>
            <person name="de Groot N.N."/>
        </authorList>
    </citation>
    <scope>NUCLEOTIDE SEQUENCE [LARGE SCALE GENOMIC DNA]</scope>
    <source>
        <strain evidence="2 3">LMG 25475</strain>
    </source>
</reference>
<dbReference type="EMBL" id="FNBM01000002">
    <property type="protein sequence ID" value="SDF37629.1"/>
    <property type="molecule type" value="Genomic_DNA"/>
</dbReference>
<feature type="domain" description="NERD" evidence="1">
    <location>
        <begin position="3"/>
        <end position="118"/>
    </location>
</feature>
<proteinExistence type="predicted"/>
<evidence type="ECO:0000259" key="1">
    <source>
        <dbReference type="PROSITE" id="PS50965"/>
    </source>
</evidence>